<reference evidence="1" key="1">
    <citation type="submission" date="2019-04" db="EMBL/GenBank/DDBJ databases">
        <title>Microbes associate with the intestines of laboratory mice.</title>
        <authorList>
            <person name="Navarre W."/>
            <person name="Wong E."/>
            <person name="Huang K."/>
            <person name="Tropini C."/>
            <person name="Ng K."/>
            <person name="Yu B."/>
        </authorList>
    </citation>
    <scope>NUCLEOTIDE SEQUENCE</scope>
    <source>
        <strain evidence="1">NM73_A23</strain>
    </source>
</reference>
<comment type="caution">
    <text evidence="1">The sequence shown here is derived from an EMBL/GenBank/DDBJ whole genome shotgun (WGS) entry which is preliminary data.</text>
</comment>
<dbReference type="Proteomes" id="UP000308886">
    <property type="component" value="Unassembled WGS sequence"/>
</dbReference>
<evidence type="ECO:0000313" key="2">
    <source>
        <dbReference type="Proteomes" id="UP000308886"/>
    </source>
</evidence>
<name>A0AC61QPN6_9BACT</name>
<keyword evidence="2" id="KW-1185">Reference proteome</keyword>
<accession>A0AC61QPN6</accession>
<gene>
    <name evidence="1" type="ORF">E5358_09850</name>
</gene>
<proteinExistence type="predicted"/>
<dbReference type="EMBL" id="SRZC01000015">
    <property type="protein sequence ID" value="TGX81588.1"/>
    <property type="molecule type" value="Genomic_DNA"/>
</dbReference>
<organism evidence="1 2">
    <name type="scientific">Palleniella muris</name>
    <dbReference type="NCBI Taxonomy" id="3038145"/>
    <lineage>
        <taxon>Bacteria</taxon>
        <taxon>Pseudomonadati</taxon>
        <taxon>Bacteroidota</taxon>
        <taxon>Bacteroidia</taxon>
        <taxon>Bacteroidales</taxon>
        <taxon>Prevotellaceae</taxon>
        <taxon>Palleniella</taxon>
    </lineage>
</organism>
<sequence length="386" mass="42777">MKHRLVFLLVTFFLLASESYAQLKVSTPCYKKDGDLSATTEAQNRPSKNAYGQNLPFALVRVGLAEENVKFEGKGVIESEFRDNEYWVRLLSTAKEMTIKSPLHEPLIYRFPVQLEDNATYIMSINKVLGKLEISSNLGSKAKVYIDGRLVSEVTPFVFEGEKGEHELLVKADGYADEKRAVKIPANGTVKITVNLNVEGSLKVGNVSYGEIAVQNVSFSMGDNSFYYGRPVHAVQLRPFNIGKAMVSASLWKSVMGEIDENMIGANGQVVNVTYSQCLDFITLLNEKTGKSYRLPTEAEWEYCAKNAGKLGMEDMTKCREWCSDWFGHYAQSGPSPQGPATGFLRVVRGADGPGSYFTVSSATWRGQMNPELSAKDVSFRLASDN</sequence>
<evidence type="ECO:0000313" key="1">
    <source>
        <dbReference type="EMBL" id="TGX81588.1"/>
    </source>
</evidence>
<protein>
    <submittedName>
        <fullName evidence="1">PEGA domain-containing protein</fullName>
    </submittedName>
</protein>